<dbReference type="GO" id="GO:0005886">
    <property type="term" value="C:plasma membrane"/>
    <property type="evidence" value="ECO:0007669"/>
    <property type="project" value="UniProtKB-SubCell"/>
</dbReference>
<proteinExistence type="predicted"/>
<comment type="caution">
    <text evidence="8">The sequence shown here is derived from an EMBL/GenBank/DDBJ whole genome shotgun (WGS) entry which is preliminary data.</text>
</comment>
<feature type="domain" description="Glycosyltransferase 2-like" evidence="7">
    <location>
        <begin position="4"/>
        <end position="116"/>
    </location>
</feature>
<evidence type="ECO:0000256" key="5">
    <source>
        <dbReference type="ARBA" id="ARBA00023136"/>
    </source>
</evidence>
<dbReference type="EMBL" id="PCVY01000053">
    <property type="protein sequence ID" value="PIQ86046.1"/>
    <property type="molecule type" value="Genomic_DNA"/>
</dbReference>
<dbReference type="AlphaFoldDB" id="A0A2H0LNX4"/>
<keyword evidence="6" id="KW-0812">Transmembrane</keyword>
<evidence type="ECO:0000256" key="2">
    <source>
        <dbReference type="ARBA" id="ARBA00022475"/>
    </source>
</evidence>
<feature type="transmembrane region" description="Helical" evidence="6">
    <location>
        <begin position="195"/>
        <end position="213"/>
    </location>
</feature>
<keyword evidence="2" id="KW-1003">Cell membrane</keyword>
<comment type="subcellular location">
    <subcellularLocation>
        <location evidence="1">Cell membrane</location>
    </subcellularLocation>
</comment>
<sequence>MKISIIIPALNEAKSIQQTLVCVAKQLQNDQLIVVDGGSSDQTVALAKPYASVIAAPRGRAAQMNAGARAASGDVLLFLHADTLLPANGLALIRAAFENAACEAGRFRMQFDDKNWLLEFYQLHTRFHFFSYGDQAFFVKRPLFEQLKGFREDVPFEDIDFYKRLRMVAKPCIIRASVVTSARRFRAMGSTGQKLINLWLVTLYYLGFNVLPLKQKLYPDIR</sequence>
<dbReference type="CDD" id="cd02522">
    <property type="entry name" value="GT_2_like_a"/>
    <property type="match status" value="1"/>
</dbReference>
<accession>A0A2H0LNX4</accession>
<evidence type="ECO:0000313" key="9">
    <source>
        <dbReference type="Proteomes" id="UP000230859"/>
    </source>
</evidence>
<dbReference type="GO" id="GO:0016757">
    <property type="term" value="F:glycosyltransferase activity"/>
    <property type="evidence" value="ECO:0007669"/>
    <property type="project" value="UniProtKB-KW"/>
</dbReference>
<reference evidence="8 9" key="1">
    <citation type="submission" date="2017-09" db="EMBL/GenBank/DDBJ databases">
        <title>Depth-based differentiation of microbial function through sediment-hosted aquifers and enrichment of novel symbionts in the deep terrestrial subsurface.</title>
        <authorList>
            <person name="Probst A.J."/>
            <person name="Ladd B."/>
            <person name="Jarett J.K."/>
            <person name="Geller-Mcgrath D.E."/>
            <person name="Sieber C.M."/>
            <person name="Emerson J.B."/>
            <person name="Anantharaman K."/>
            <person name="Thomas B.C."/>
            <person name="Malmstrom R."/>
            <person name="Stieglmeier M."/>
            <person name="Klingl A."/>
            <person name="Woyke T."/>
            <person name="Ryan C.M."/>
            <person name="Banfield J.F."/>
        </authorList>
    </citation>
    <scope>NUCLEOTIDE SEQUENCE [LARGE SCALE GENOMIC DNA]</scope>
    <source>
        <strain evidence="8">CG11_big_fil_rev_8_21_14_0_20_45_26</strain>
    </source>
</reference>
<evidence type="ECO:0000256" key="1">
    <source>
        <dbReference type="ARBA" id="ARBA00004236"/>
    </source>
</evidence>
<keyword evidence="3" id="KW-0328">Glycosyltransferase</keyword>
<keyword evidence="4 8" id="KW-0808">Transferase</keyword>
<evidence type="ECO:0000259" key="7">
    <source>
        <dbReference type="Pfam" id="PF00535"/>
    </source>
</evidence>
<organism evidence="8 9">
    <name type="scientific">Candidatus Abzuiibacterium crystallinum</name>
    <dbReference type="NCBI Taxonomy" id="1974748"/>
    <lineage>
        <taxon>Bacteria</taxon>
        <taxon>Pseudomonadati</taxon>
        <taxon>Candidatus Omnitrophota</taxon>
        <taxon>Candidatus Abzuiibacterium</taxon>
    </lineage>
</organism>
<protein>
    <submittedName>
        <fullName evidence="8">Glycosyl transferase</fullName>
    </submittedName>
</protein>
<evidence type="ECO:0000256" key="3">
    <source>
        <dbReference type="ARBA" id="ARBA00022676"/>
    </source>
</evidence>
<dbReference type="InterPro" id="IPR029044">
    <property type="entry name" value="Nucleotide-diphossugar_trans"/>
</dbReference>
<dbReference type="Gene3D" id="3.90.550.10">
    <property type="entry name" value="Spore Coat Polysaccharide Biosynthesis Protein SpsA, Chain A"/>
    <property type="match status" value="1"/>
</dbReference>
<keyword evidence="6" id="KW-1133">Transmembrane helix</keyword>
<gene>
    <name evidence="8" type="ORF">COV74_06330</name>
</gene>
<name>A0A2H0LNX4_9BACT</name>
<evidence type="ECO:0000313" key="8">
    <source>
        <dbReference type="EMBL" id="PIQ86046.1"/>
    </source>
</evidence>
<dbReference type="InterPro" id="IPR026461">
    <property type="entry name" value="Trfase_2_rSAM/seldom_assoc"/>
</dbReference>
<dbReference type="NCBIfam" id="TIGR04283">
    <property type="entry name" value="glyco_like_mftF"/>
    <property type="match status" value="1"/>
</dbReference>
<dbReference type="SUPFAM" id="SSF53448">
    <property type="entry name" value="Nucleotide-diphospho-sugar transferases"/>
    <property type="match status" value="1"/>
</dbReference>
<dbReference type="Proteomes" id="UP000230859">
    <property type="component" value="Unassembled WGS sequence"/>
</dbReference>
<evidence type="ECO:0000256" key="4">
    <source>
        <dbReference type="ARBA" id="ARBA00022679"/>
    </source>
</evidence>
<dbReference type="InterPro" id="IPR001173">
    <property type="entry name" value="Glyco_trans_2-like"/>
</dbReference>
<dbReference type="Pfam" id="PF00535">
    <property type="entry name" value="Glycos_transf_2"/>
    <property type="match status" value="1"/>
</dbReference>
<keyword evidence="5 6" id="KW-0472">Membrane</keyword>
<dbReference type="PANTHER" id="PTHR43646:SF2">
    <property type="entry name" value="GLYCOSYLTRANSFERASE 2-LIKE DOMAIN-CONTAINING PROTEIN"/>
    <property type="match status" value="1"/>
</dbReference>
<evidence type="ECO:0000256" key="6">
    <source>
        <dbReference type="SAM" id="Phobius"/>
    </source>
</evidence>
<dbReference type="PANTHER" id="PTHR43646">
    <property type="entry name" value="GLYCOSYLTRANSFERASE"/>
    <property type="match status" value="1"/>
</dbReference>